<evidence type="ECO:0000313" key="4">
    <source>
        <dbReference type="EMBL" id="MFC3231545.1"/>
    </source>
</evidence>
<dbReference type="Pfam" id="PF00226">
    <property type="entry name" value="DnaJ"/>
    <property type="match status" value="1"/>
</dbReference>
<accession>A0ABV7LAJ5</accession>
<feature type="domain" description="J" evidence="3">
    <location>
        <begin position="3"/>
        <end position="68"/>
    </location>
</feature>
<dbReference type="PROSITE" id="PS50076">
    <property type="entry name" value="DNAJ_2"/>
    <property type="match status" value="1"/>
</dbReference>
<dbReference type="CDD" id="cd06257">
    <property type="entry name" value="DnaJ"/>
    <property type="match status" value="1"/>
</dbReference>
<name>A0ABV7LAJ5_9PROT</name>
<dbReference type="Pfam" id="PF01556">
    <property type="entry name" value="DnaJ_C"/>
    <property type="match status" value="1"/>
</dbReference>
<dbReference type="Proteomes" id="UP001595528">
    <property type="component" value="Unassembled WGS sequence"/>
</dbReference>
<dbReference type="InterPro" id="IPR036869">
    <property type="entry name" value="J_dom_sf"/>
</dbReference>
<dbReference type="EMBL" id="JBHRTR010000054">
    <property type="protein sequence ID" value="MFC3231545.1"/>
    <property type="molecule type" value="Genomic_DNA"/>
</dbReference>
<dbReference type="Gene3D" id="2.60.260.20">
    <property type="entry name" value="Urease metallochaperone UreE, N-terminal domain"/>
    <property type="match status" value="2"/>
</dbReference>
<evidence type="ECO:0000259" key="3">
    <source>
        <dbReference type="PROSITE" id="PS50076"/>
    </source>
</evidence>
<dbReference type="InterPro" id="IPR001623">
    <property type="entry name" value="DnaJ_domain"/>
</dbReference>
<gene>
    <name evidence="4" type="ORF">ACFOGJ_30135</name>
</gene>
<proteinExistence type="predicted"/>
<protein>
    <submittedName>
        <fullName evidence="4">DnaJ C-terminal domain-containing protein</fullName>
    </submittedName>
</protein>
<feature type="compositionally biased region" description="Basic and acidic residues" evidence="2">
    <location>
        <begin position="66"/>
        <end position="78"/>
    </location>
</feature>
<dbReference type="CDD" id="cd10747">
    <property type="entry name" value="DnaJ_C"/>
    <property type="match status" value="1"/>
</dbReference>
<dbReference type="SMART" id="SM00271">
    <property type="entry name" value="DnaJ"/>
    <property type="match status" value="1"/>
</dbReference>
<dbReference type="SUPFAM" id="SSF46565">
    <property type="entry name" value="Chaperone J-domain"/>
    <property type="match status" value="1"/>
</dbReference>
<dbReference type="InterPro" id="IPR008971">
    <property type="entry name" value="HSP40/DnaJ_pept-bd"/>
</dbReference>
<comment type="caution">
    <text evidence="4">The sequence shown here is derived from an EMBL/GenBank/DDBJ whole genome shotgun (WGS) entry which is preliminary data.</text>
</comment>
<evidence type="ECO:0000313" key="5">
    <source>
        <dbReference type="Proteomes" id="UP001595528"/>
    </source>
</evidence>
<dbReference type="PANTHER" id="PTHR43096">
    <property type="entry name" value="DNAJ HOMOLOG 1, MITOCHONDRIAL-RELATED"/>
    <property type="match status" value="1"/>
</dbReference>
<feature type="region of interest" description="Disordered" evidence="2">
    <location>
        <begin position="121"/>
        <end position="154"/>
    </location>
</feature>
<keyword evidence="1" id="KW-0143">Chaperone</keyword>
<reference evidence="5" key="1">
    <citation type="journal article" date="2019" name="Int. J. Syst. Evol. Microbiol.">
        <title>The Global Catalogue of Microorganisms (GCM) 10K type strain sequencing project: providing services to taxonomists for standard genome sequencing and annotation.</title>
        <authorList>
            <consortium name="The Broad Institute Genomics Platform"/>
            <consortium name="The Broad Institute Genome Sequencing Center for Infectious Disease"/>
            <person name="Wu L."/>
            <person name="Ma J."/>
        </authorList>
    </citation>
    <scope>NUCLEOTIDE SEQUENCE [LARGE SCALE GENOMIC DNA]</scope>
    <source>
        <strain evidence="5">KCTC 42964</strain>
    </source>
</reference>
<evidence type="ECO:0000256" key="1">
    <source>
        <dbReference type="ARBA" id="ARBA00023186"/>
    </source>
</evidence>
<dbReference type="RefSeq" id="WP_379907043.1">
    <property type="nucleotide sequence ID" value="NZ_JBHRTR010000054.1"/>
</dbReference>
<feature type="region of interest" description="Disordered" evidence="2">
    <location>
        <begin position="66"/>
        <end position="96"/>
    </location>
</feature>
<organism evidence="4 5">
    <name type="scientific">Marinibaculum pumilum</name>
    <dbReference type="NCBI Taxonomy" id="1766165"/>
    <lineage>
        <taxon>Bacteria</taxon>
        <taxon>Pseudomonadati</taxon>
        <taxon>Pseudomonadota</taxon>
        <taxon>Alphaproteobacteria</taxon>
        <taxon>Rhodospirillales</taxon>
        <taxon>Rhodospirillaceae</taxon>
        <taxon>Marinibaculum</taxon>
    </lineage>
</organism>
<dbReference type="PANTHER" id="PTHR43096:SF52">
    <property type="entry name" value="DNAJ HOMOLOG 1, MITOCHONDRIAL-RELATED"/>
    <property type="match status" value="1"/>
</dbReference>
<evidence type="ECO:0000256" key="2">
    <source>
        <dbReference type="SAM" id="MobiDB-lite"/>
    </source>
</evidence>
<dbReference type="InterPro" id="IPR002939">
    <property type="entry name" value="DnaJ_C"/>
</dbReference>
<keyword evidence="5" id="KW-1185">Reference proteome</keyword>
<dbReference type="SUPFAM" id="SSF49493">
    <property type="entry name" value="HSP40/DnaJ peptide-binding domain"/>
    <property type="match status" value="2"/>
</dbReference>
<dbReference type="Gene3D" id="1.10.287.110">
    <property type="entry name" value="DnaJ domain"/>
    <property type="match status" value="1"/>
</dbReference>
<dbReference type="PRINTS" id="PR00625">
    <property type="entry name" value="JDOMAIN"/>
</dbReference>
<sequence>MRDLYTILEVPRTASQDDIKKAYRRLAKELHPDHNPDDRIVADRFKEVSSAYKILGDIKQRGRYDRGEIDGNGNDRARGFHAGGSQAGGCNADGFRSGFRGAGGRRSRAREESEFFRQFGFEGASAGGGPEDIFSDLFGQGGRREQRSNPFTERGADRSYAIRIGFLDAARGTKRRITLPSGKTLDVKIPAGIDSGQQIRLKGQGEAGPHGAPSGDALIEVNVDPHAFFTRKGDDIHLDLPITLSEAVLGSRIQVPTIDGMVNLTVPKGSNSGTVLRLREKGVPGEKAQRRGDQYVKLVVTLPEVPDPELEKAIRKWGGEYDVRRRFTVD</sequence>